<dbReference type="PANTHER" id="PTHR48086:SF3">
    <property type="entry name" value="SODIUM_PROLINE SYMPORTER"/>
    <property type="match status" value="1"/>
</dbReference>
<dbReference type="GO" id="GO:0006814">
    <property type="term" value="P:sodium ion transport"/>
    <property type="evidence" value="ECO:0007669"/>
    <property type="project" value="UniProtKB-KW"/>
</dbReference>
<keyword evidence="4" id="KW-1003">Cell membrane</keyword>
<feature type="transmembrane region" description="Helical" evidence="15">
    <location>
        <begin position="42"/>
        <end position="64"/>
    </location>
</feature>
<dbReference type="STRING" id="588932.DA69_01520"/>
<organism evidence="16 17">
    <name type="scientific">Brevundimonas naejangsanensis</name>
    <dbReference type="NCBI Taxonomy" id="588932"/>
    <lineage>
        <taxon>Bacteria</taxon>
        <taxon>Pseudomonadati</taxon>
        <taxon>Pseudomonadota</taxon>
        <taxon>Alphaproteobacteria</taxon>
        <taxon>Caulobacterales</taxon>
        <taxon>Caulobacteraceae</taxon>
        <taxon>Brevundimonas</taxon>
    </lineage>
</organism>
<evidence type="ECO:0000256" key="2">
    <source>
        <dbReference type="ARBA" id="ARBA00006434"/>
    </source>
</evidence>
<evidence type="ECO:0000256" key="4">
    <source>
        <dbReference type="ARBA" id="ARBA00022475"/>
    </source>
</evidence>
<dbReference type="OrthoDB" id="9789704at2"/>
<evidence type="ECO:0000313" key="16">
    <source>
        <dbReference type="EMBL" id="ANF53559.1"/>
    </source>
</evidence>
<keyword evidence="10 15" id="KW-0472">Membrane</keyword>
<keyword evidence="3" id="KW-0813">Transport</keyword>
<evidence type="ECO:0000256" key="8">
    <source>
        <dbReference type="ARBA" id="ARBA00023053"/>
    </source>
</evidence>
<evidence type="ECO:0000256" key="9">
    <source>
        <dbReference type="ARBA" id="ARBA00023065"/>
    </source>
</evidence>
<sequence>MDDLQLQQLGGPLTIGLLVLFFGLTMLISFRISRRKENADAYMTAGNGIGLGVSAASMTATWIWAASMYASATSGYVYGISGPIHYGLWGALMILFIYPYGRRIRAVAPRAHTLAEVMYARHGRSSQLMLAGSNVLGSVISLTSNFIAGGALISMLSPFSFSQGIVVIAGGVLLYTLWSGFRASVLTDFIQVCAMLGAVVVIIPAIFFAMGGPAVFIEGASNLTPQQTSFFSSDAFLNQGAPYIAAVLAYAIGNQTIAQRLFAVREDLIRPTFITATVGYGATIIGIGMLGVVALYAGINPMEGDLNNLIPQLAGTYFGPVLLSIFFIMIIGSLASTADSDLSALSSIMMADIYGRAGKRKADPRLMLTVGRATMVIATGAALYFAGARMNILDLLVLVGAIWGALVFPVIASFYWEKVTNKAFTVSVLAALAIFFPVRFGWIPMDGAIGYVFDVIAVVGVGVVAGLMTFGFFGARAARIVGFIAAVAVAPFAIGFLHDYAVLSGSLIAYAVSTVVCTAMSLSNQDGFDFSRIARMTGDFDVEEAEPVAASAAAPARSSSQIPQPR</sequence>
<evidence type="ECO:0000256" key="11">
    <source>
        <dbReference type="ARBA" id="ARBA00023201"/>
    </source>
</evidence>
<evidence type="ECO:0000256" key="13">
    <source>
        <dbReference type="RuleBase" id="RU362091"/>
    </source>
</evidence>
<proteinExistence type="inferred from homology"/>
<keyword evidence="17" id="KW-1185">Reference proteome</keyword>
<protein>
    <submittedName>
        <fullName evidence="16">Sodium:proline symporter</fullName>
    </submittedName>
</protein>
<feature type="transmembrane region" description="Helical" evidence="15">
    <location>
        <begin position="12"/>
        <end position="30"/>
    </location>
</feature>
<keyword evidence="11" id="KW-0739">Sodium transport</keyword>
<feature type="transmembrane region" description="Helical" evidence="15">
    <location>
        <begin position="236"/>
        <end position="253"/>
    </location>
</feature>
<evidence type="ECO:0000256" key="7">
    <source>
        <dbReference type="ARBA" id="ARBA00022989"/>
    </source>
</evidence>
<feature type="transmembrane region" description="Helical" evidence="15">
    <location>
        <begin position="128"/>
        <end position="153"/>
    </location>
</feature>
<keyword evidence="6" id="KW-0769">Symport</keyword>
<feature type="transmembrane region" description="Helical" evidence="15">
    <location>
        <begin position="84"/>
        <end position="101"/>
    </location>
</feature>
<dbReference type="PROSITE" id="PS50283">
    <property type="entry name" value="NA_SOLUT_SYMP_3"/>
    <property type="match status" value="1"/>
</dbReference>
<feature type="transmembrane region" description="Helical" evidence="15">
    <location>
        <begin position="448"/>
        <end position="473"/>
    </location>
</feature>
<feature type="compositionally biased region" description="Low complexity" evidence="14">
    <location>
        <begin position="547"/>
        <end position="560"/>
    </location>
</feature>
<gene>
    <name evidence="16" type="ORF">DA69_01520</name>
</gene>
<evidence type="ECO:0000256" key="1">
    <source>
        <dbReference type="ARBA" id="ARBA00004651"/>
    </source>
</evidence>
<dbReference type="InterPro" id="IPR001734">
    <property type="entry name" value="Na/solute_symporter"/>
</dbReference>
<dbReference type="AlphaFoldDB" id="A0A172Y2W8"/>
<keyword evidence="8" id="KW-0915">Sodium</keyword>
<feature type="transmembrane region" description="Helical" evidence="15">
    <location>
        <begin position="480"/>
        <end position="497"/>
    </location>
</feature>
<evidence type="ECO:0000256" key="5">
    <source>
        <dbReference type="ARBA" id="ARBA00022692"/>
    </source>
</evidence>
<evidence type="ECO:0000256" key="6">
    <source>
        <dbReference type="ARBA" id="ARBA00022847"/>
    </source>
</evidence>
<comment type="catalytic activity">
    <reaction evidence="12">
        <text>L-proline(in) + Na(+)(in) = L-proline(out) + Na(+)(out)</text>
        <dbReference type="Rhea" id="RHEA:28967"/>
        <dbReference type="ChEBI" id="CHEBI:29101"/>
        <dbReference type="ChEBI" id="CHEBI:60039"/>
    </reaction>
</comment>
<feature type="transmembrane region" description="Helical" evidence="15">
    <location>
        <begin position="317"/>
        <end position="338"/>
    </location>
</feature>
<dbReference type="Proteomes" id="UP000077603">
    <property type="component" value="Chromosome"/>
</dbReference>
<dbReference type="InterPro" id="IPR038377">
    <property type="entry name" value="Na/Glc_symporter_sf"/>
</dbReference>
<evidence type="ECO:0000313" key="17">
    <source>
        <dbReference type="Proteomes" id="UP000077603"/>
    </source>
</evidence>
<keyword evidence="7 15" id="KW-1133">Transmembrane helix</keyword>
<keyword evidence="9" id="KW-0406">Ion transport</keyword>
<accession>A0A172Y2W8</accession>
<dbReference type="Gene3D" id="1.20.1730.10">
    <property type="entry name" value="Sodium/glucose cotransporter"/>
    <property type="match status" value="1"/>
</dbReference>
<name>A0A172Y2W8_9CAUL</name>
<feature type="transmembrane region" description="Helical" evidence="15">
    <location>
        <begin position="273"/>
        <end position="297"/>
    </location>
</feature>
<dbReference type="GO" id="GO:0005886">
    <property type="term" value="C:plasma membrane"/>
    <property type="evidence" value="ECO:0007669"/>
    <property type="project" value="UniProtKB-SubCell"/>
</dbReference>
<dbReference type="EMBL" id="CP015614">
    <property type="protein sequence ID" value="ANF53559.1"/>
    <property type="molecule type" value="Genomic_DNA"/>
</dbReference>
<dbReference type="PANTHER" id="PTHR48086">
    <property type="entry name" value="SODIUM/PROLINE SYMPORTER-RELATED"/>
    <property type="match status" value="1"/>
</dbReference>
<reference evidence="16 17" key="1">
    <citation type="journal article" date="2014" name="Genome Announc.">
        <title>Genome Sequence of a Promising Hydrogen-Producing Facultative Anaerobic Bacterium, Brevundimonas naejangsanensis Strain B1.</title>
        <authorList>
            <person name="Su H."/>
            <person name="Zhang T."/>
            <person name="Bao M."/>
            <person name="Jiang Y."/>
            <person name="Wang Y."/>
            <person name="Tan T."/>
        </authorList>
    </citation>
    <scope>NUCLEOTIDE SEQUENCE [LARGE SCALE GENOMIC DNA]</scope>
    <source>
        <strain evidence="16 17">B1</strain>
    </source>
</reference>
<feature type="transmembrane region" description="Helical" evidence="15">
    <location>
        <begin position="423"/>
        <end position="442"/>
    </location>
</feature>
<evidence type="ECO:0000256" key="3">
    <source>
        <dbReference type="ARBA" id="ARBA00022448"/>
    </source>
</evidence>
<dbReference type="Pfam" id="PF00474">
    <property type="entry name" value="SSF"/>
    <property type="match status" value="1"/>
</dbReference>
<dbReference type="KEGG" id="bne:DA69_01520"/>
<feature type="transmembrane region" description="Helical" evidence="15">
    <location>
        <begin position="392"/>
        <end position="416"/>
    </location>
</feature>
<dbReference type="RefSeq" id="WP_025977787.1">
    <property type="nucleotide sequence ID" value="NZ_CP015614.1"/>
</dbReference>
<evidence type="ECO:0000256" key="12">
    <source>
        <dbReference type="ARBA" id="ARBA00033708"/>
    </source>
</evidence>
<evidence type="ECO:0000256" key="15">
    <source>
        <dbReference type="SAM" id="Phobius"/>
    </source>
</evidence>
<feature type="transmembrane region" description="Helical" evidence="15">
    <location>
        <begin position="503"/>
        <end position="522"/>
    </location>
</feature>
<comment type="similarity">
    <text evidence="2 13">Belongs to the sodium:solute symporter (SSF) (TC 2.A.21) family.</text>
</comment>
<dbReference type="eggNOG" id="COG0591">
    <property type="taxonomic scope" value="Bacteria"/>
</dbReference>
<feature type="transmembrane region" description="Helical" evidence="15">
    <location>
        <begin position="366"/>
        <end position="386"/>
    </location>
</feature>
<dbReference type="InterPro" id="IPR050277">
    <property type="entry name" value="Sodium:Solute_Symporter"/>
</dbReference>
<feature type="transmembrane region" description="Helical" evidence="15">
    <location>
        <begin position="159"/>
        <end position="177"/>
    </location>
</feature>
<feature type="transmembrane region" description="Helical" evidence="15">
    <location>
        <begin position="189"/>
        <end position="216"/>
    </location>
</feature>
<comment type="subcellular location">
    <subcellularLocation>
        <location evidence="1">Cell membrane</location>
        <topology evidence="1">Multi-pass membrane protein</topology>
    </subcellularLocation>
</comment>
<evidence type="ECO:0000256" key="10">
    <source>
        <dbReference type="ARBA" id="ARBA00023136"/>
    </source>
</evidence>
<keyword evidence="5 15" id="KW-0812">Transmembrane</keyword>
<dbReference type="CDD" id="cd11476">
    <property type="entry name" value="SLC5sbd_DUR3"/>
    <property type="match status" value="1"/>
</dbReference>
<dbReference type="GO" id="GO:0015293">
    <property type="term" value="F:symporter activity"/>
    <property type="evidence" value="ECO:0007669"/>
    <property type="project" value="UniProtKB-KW"/>
</dbReference>
<feature type="region of interest" description="Disordered" evidence="14">
    <location>
        <begin position="546"/>
        <end position="566"/>
    </location>
</feature>
<evidence type="ECO:0000256" key="14">
    <source>
        <dbReference type="SAM" id="MobiDB-lite"/>
    </source>
</evidence>